<dbReference type="InterPro" id="IPR007259">
    <property type="entry name" value="GCP"/>
</dbReference>
<comment type="subcellular location">
    <subcellularLocation>
        <location evidence="1">Cytoplasm</location>
        <location evidence="1">Cytoskeleton</location>
    </subcellularLocation>
</comment>
<dbReference type="Proteomes" id="UP000030708">
    <property type="component" value="Unassembled WGS sequence"/>
</dbReference>
<feature type="domain" description="Gamma tubulin complex component C-terminal" evidence="7">
    <location>
        <begin position="48"/>
        <end position="315"/>
    </location>
</feature>
<dbReference type="GO" id="GO:0005874">
    <property type="term" value="C:microtubule"/>
    <property type="evidence" value="ECO:0007669"/>
    <property type="project" value="UniProtKB-KW"/>
</dbReference>
<dbReference type="AlphaFoldDB" id="A0A024WEW0"/>
<dbReference type="GO" id="GO:0000278">
    <property type="term" value="P:mitotic cell cycle"/>
    <property type="evidence" value="ECO:0007669"/>
    <property type="project" value="TreeGrafter"/>
</dbReference>
<keyword evidence="3" id="KW-0963">Cytoplasm</keyword>
<dbReference type="EMBL" id="KI926284">
    <property type="protein sequence ID" value="ETW38816.1"/>
    <property type="molecule type" value="Genomic_DNA"/>
</dbReference>
<dbReference type="PANTHER" id="PTHR19302">
    <property type="entry name" value="GAMMA TUBULIN COMPLEX PROTEIN"/>
    <property type="match status" value="1"/>
</dbReference>
<dbReference type="GO" id="GO:0007020">
    <property type="term" value="P:microtubule nucleation"/>
    <property type="evidence" value="ECO:0007669"/>
    <property type="project" value="InterPro"/>
</dbReference>
<feature type="region of interest" description="Disordered" evidence="6">
    <location>
        <begin position="498"/>
        <end position="532"/>
    </location>
</feature>
<dbReference type="GO" id="GO:0051321">
    <property type="term" value="P:meiotic cell cycle"/>
    <property type="evidence" value="ECO:0007669"/>
    <property type="project" value="TreeGrafter"/>
</dbReference>
<dbReference type="GO" id="GO:0051225">
    <property type="term" value="P:spindle assembly"/>
    <property type="evidence" value="ECO:0007669"/>
    <property type="project" value="TreeGrafter"/>
</dbReference>
<evidence type="ECO:0000313" key="8">
    <source>
        <dbReference type="EMBL" id="ETW38816.1"/>
    </source>
</evidence>
<keyword evidence="4" id="KW-0493">Microtubule</keyword>
<dbReference type="GO" id="GO:0043015">
    <property type="term" value="F:gamma-tubulin binding"/>
    <property type="evidence" value="ECO:0007669"/>
    <property type="project" value="InterPro"/>
</dbReference>
<comment type="similarity">
    <text evidence="2">Belongs to the TUBGCP family.</text>
</comment>
<dbReference type="Gene3D" id="1.20.120.1900">
    <property type="entry name" value="Gamma-tubulin complex, C-terminal domain"/>
    <property type="match status" value="1"/>
</dbReference>
<dbReference type="GO" id="GO:0000922">
    <property type="term" value="C:spindle pole"/>
    <property type="evidence" value="ECO:0007669"/>
    <property type="project" value="InterPro"/>
</dbReference>
<evidence type="ECO:0000256" key="2">
    <source>
        <dbReference type="ARBA" id="ARBA00010337"/>
    </source>
</evidence>
<reference evidence="8 9" key="2">
    <citation type="submission" date="2013-02" db="EMBL/GenBank/DDBJ databases">
        <title>The Genome Sequence of Plasmodium falciparum Tanzania (2000708).</title>
        <authorList>
            <consortium name="The Broad Institute Genome Sequencing Platform"/>
            <consortium name="The Broad Institute Genome Sequencing Center for Infectious Disease"/>
            <person name="Neafsey D."/>
            <person name="Cheeseman I."/>
            <person name="Volkman S."/>
            <person name="Adams J."/>
            <person name="Walker B."/>
            <person name="Young S.K."/>
            <person name="Zeng Q."/>
            <person name="Gargeya S."/>
            <person name="Fitzgerald M."/>
            <person name="Haas B."/>
            <person name="Abouelleil A."/>
            <person name="Alvarado L."/>
            <person name="Arachchi H.M."/>
            <person name="Berlin A.M."/>
            <person name="Chapman S.B."/>
            <person name="Dewar J."/>
            <person name="Goldberg J."/>
            <person name="Griggs A."/>
            <person name="Gujja S."/>
            <person name="Hansen M."/>
            <person name="Howarth C."/>
            <person name="Imamovic A."/>
            <person name="Larimer J."/>
            <person name="McCowan C."/>
            <person name="Murphy C."/>
            <person name="Neiman D."/>
            <person name="Pearson M."/>
            <person name="Priest M."/>
            <person name="Roberts A."/>
            <person name="Saif S."/>
            <person name="Shea T."/>
            <person name="Sisk P."/>
            <person name="Sykes S."/>
            <person name="Wortman J."/>
            <person name="Nusbaum C."/>
            <person name="Birren B."/>
        </authorList>
    </citation>
    <scope>NUCLEOTIDE SEQUENCE [LARGE SCALE GENOMIC DNA]</scope>
    <source>
        <strain evidence="9">Tanzania (2000708)</strain>
    </source>
</reference>
<evidence type="ECO:0000256" key="4">
    <source>
        <dbReference type="ARBA" id="ARBA00022701"/>
    </source>
</evidence>
<dbReference type="GO" id="GO:0051011">
    <property type="term" value="F:microtubule minus-end binding"/>
    <property type="evidence" value="ECO:0007669"/>
    <property type="project" value="TreeGrafter"/>
</dbReference>
<dbReference type="InterPro" id="IPR042241">
    <property type="entry name" value="GCP_C_sf"/>
</dbReference>
<feature type="compositionally biased region" description="Basic and acidic residues" evidence="6">
    <location>
        <begin position="498"/>
        <end position="507"/>
    </location>
</feature>
<protein>
    <recommendedName>
        <fullName evidence="7">Gamma tubulin complex component C-terminal domain-containing protein</fullName>
    </recommendedName>
</protein>
<evidence type="ECO:0000256" key="1">
    <source>
        <dbReference type="ARBA" id="ARBA00004245"/>
    </source>
</evidence>
<evidence type="ECO:0000256" key="6">
    <source>
        <dbReference type="SAM" id="MobiDB-lite"/>
    </source>
</evidence>
<accession>A0A024WEW0</accession>
<dbReference type="GO" id="GO:0000930">
    <property type="term" value="C:gamma-tubulin complex"/>
    <property type="evidence" value="ECO:0007669"/>
    <property type="project" value="TreeGrafter"/>
</dbReference>
<dbReference type="InterPro" id="IPR040457">
    <property type="entry name" value="GCP_C"/>
</dbReference>
<sequence length="648" mass="77292">MNNTNNMNNMNNTNNNVDDMSGNPLKNIKNNFILKNIHNNNVPSNMNVEIYKGLILSYKNMFPYNLIFNNITIFKYTLIFRVLNYCKYIEHKLSEVWLNHMFVKNININEECTNNLMICIHTRECMIHFLKCYLYHIQNDVIKSEYNNMNTKLKETLIFDDIIHIHNTYLNNILKYSFIMDNNIITCILKLISISHIFTRHILKFNFDKNEQIENITNHGNVKSNVLNPNTTHINNHPHNQYHNNNKYNNKNNYHKKIIQELLRDKAYISMIQNTIKHYDKHFKNFFLLLTEYVNNNIDEYAHNFLIKLDYNFYYTNKYKLSYQNPTSFNNDINSEYVNDNFNDNLDDSNDTRQVTKENVNGTNYNNNVSKYNHMQTSNNPIESNSVQIKRKKNLLLMNDRNYNNIDLNNHTNINDMNNINLMNKGENYNLYRENITSEIKNHSPNEYRNNIITNHTINNNGNSNYHQINYSLHRFSNNNNNNNNNMKVQSELHNLNDKSNFNKKDNYNINDTNNNNYHYTNNNTSPKSSNEKNKIYNNHPINYMRNDYNKNILNNNKDTILSENPYLKEKNHIPFQNKNHDTPSPLHINNFNQDENNNISPLNYSKLKKFNTSYNNNENIKNINLSNIDLDSIDNSRYSRKLLLCIK</sequence>
<organism evidence="8 9">
    <name type="scientific">Plasmodium falciparum Tanzania</name>
    <name type="common">2000708</name>
    <dbReference type="NCBI Taxonomy" id="1036725"/>
    <lineage>
        <taxon>Eukaryota</taxon>
        <taxon>Sar</taxon>
        <taxon>Alveolata</taxon>
        <taxon>Apicomplexa</taxon>
        <taxon>Aconoidasida</taxon>
        <taxon>Haemosporida</taxon>
        <taxon>Plasmodiidae</taxon>
        <taxon>Plasmodium</taxon>
        <taxon>Plasmodium (Laverania)</taxon>
    </lineage>
</organism>
<dbReference type="PANTHER" id="PTHR19302:SF14">
    <property type="entry name" value="GAMMA-TUBULIN COMPLEX COMPONENT 3"/>
    <property type="match status" value="1"/>
</dbReference>
<name>A0A024WEW0_PLAFA</name>
<feature type="compositionally biased region" description="Low complexity" evidence="6">
    <location>
        <begin position="1"/>
        <end position="16"/>
    </location>
</feature>
<reference evidence="8 9" key="1">
    <citation type="submission" date="2013-02" db="EMBL/GenBank/DDBJ databases">
        <title>The Genome Annotation of Plasmodium falciparum Tanzania (2000708).</title>
        <authorList>
            <consortium name="The Broad Institute Genome Sequencing Platform"/>
            <consortium name="The Broad Institute Genome Sequencing Center for Infectious Disease"/>
            <person name="Neafsey D."/>
            <person name="Hoffman S."/>
            <person name="Volkman S."/>
            <person name="Rosenthal P."/>
            <person name="Walker B."/>
            <person name="Young S.K."/>
            <person name="Zeng Q."/>
            <person name="Gargeya S."/>
            <person name="Fitzgerald M."/>
            <person name="Haas B."/>
            <person name="Abouelleil A."/>
            <person name="Allen A.W."/>
            <person name="Alvarado L."/>
            <person name="Arachchi H.M."/>
            <person name="Berlin A.M."/>
            <person name="Chapman S.B."/>
            <person name="Gainer-Dewar J."/>
            <person name="Goldberg J."/>
            <person name="Griggs A."/>
            <person name="Gujja S."/>
            <person name="Hansen M."/>
            <person name="Howarth C."/>
            <person name="Imamovic A."/>
            <person name="Ireland A."/>
            <person name="Larimer J."/>
            <person name="McCowan C."/>
            <person name="Murphy C."/>
            <person name="Pearson M."/>
            <person name="Poon T.W."/>
            <person name="Priest M."/>
            <person name="Roberts A."/>
            <person name="Saif S."/>
            <person name="Shea T."/>
            <person name="Sisk P."/>
            <person name="Sykes S."/>
            <person name="Wortman J."/>
            <person name="Nusbaum C."/>
            <person name="Birren B."/>
        </authorList>
    </citation>
    <scope>NUCLEOTIDE SEQUENCE [LARGE SCALE GENOMIC DNA]</scope>
    <source>
        <strain evidence="9">Tanzania (2000708)</strain>
    </source>
</reference>
<evidence type="ECO:0000256" key="5">
    <source>
        <dbReference type="ARBA" id="ARBA00023212"/>
    </source>
</evidence>
<proteinExistence type="inferred from homology"/>
<dbReference type="Pfam" id="PF04130">
    <property type="entry name" value="GCP_C_terminal"/>
    <property type="match status" value="1"/>
</dbReference>
<keyword evidence="5" id="KW-0206">Cytoskeleton</keyword>
<dbReference type="GO" id="GO:0031122">
    <property type="term" value="P:cytoplasmic microtubule organization"/>
    <property type="evidence" value="ECO:0007669"/>
    <property type="project" value="TreeGrafter"/>
</dbReference>
<feature type="region of interest" description="Disordered" evidence="6">
    <location>
        <begin position="1"/>
        <end position="20"/>
    </location>
</feature>
<evidence type="ECO:0000259" key="7">
    <source>
        <dbReference type="Pfam" id="PF04130"/>
    </source>
</evidence>
<evidence type="ECO:0000256" key="3">
    <source>
        <dbReference type="ARBA" id="ARBA00022490"/>
    </source>
</evidence>
<feature type="compositionally biased region" description="Low complexity" evidence="6">
    <location>
        <begin position="508"/>
        <end position="525"/>
    </location>
</feature>
<gene>
    <name evidence="8" type="ORF">PFTANZ_00472</name>
</gene>
<evidence type="ECO:0000313" key="9">
    <source>
        <dbReference type="Proteomes" id="UP000030708"/>
    </source>
</evidence>